<evidence type="ECO:0000313" key="3">
    <source>
        <dbReference type="EMBL" id="KAH0547456.1"/>
    </source>
</evidence>
<keyword evidence="2" id="KW-0812">Transmembrane</keyword>
<keyword evidence="4" id="KW-1185">Reference proteome</keyword>
<gene>
    <name evidence="3" type="ORF">KQX54_019388</name>
</gene>
<accession>A0AAV7IBH5</accession>
<dbReference type="EMBL" id="JAHXZJ010002237">
    <property type="protein sequence ID" value="KAH0547456.1"/>
    <property type="molecule type" value="Genomic_DNA"/>
</dbReference>
<keyword evidence="2" id="KW-1133">Transmembrane helix</keyword>
<comment type="caution">
    <text evidence="3">The sequence shown here is derived from an EMBL/GenBank/DDBJ whole genome shotgun (WGS) entry which is preliminary data.</text>
</comment>
<reference evidence="3 4" key="1">
    <citation type="journal article" date="2021" name="J. Hered.">
        <title>A chromosome-level genome assembly of the parasitoid wasp, Cotesia glomerata (Hymenoptera: Braconidae).</title>
        <authorList>
            <person name="Pinto B.J."/>
            <person name="Weis J.J."/>
            <person name="Gamble T."/>
            <person name="Ode P.J."/>
            <person name="Paul R."/>
            <person name="Zaspel J.M."/>
        </authorList>
    </citation>
    <scope>NUCLEOTIDE SEQUENCE [LARGE SCALE GENOMIC DNA]</scope>
    <source>
        <strain evidence="3">CgM1</strain>
    </source>
</reference>
<protein>
    <submittedName>
        <fullName evidence="3">Uncharacterized protein</fullName>
    </submittedName>
</protein>
<evidence type="ECO:0000256" key="2">
    <source>
        <dbReference type="SAM" id="Phobius"/>
    </source>
</evidence>
<dbReference type="AlphaFoldDB" id="A0AAV7IBH5"/>
<sequence length="168" mass="18499">MIGWSIDRKSPFITAVPLQIACTGVIRLLDNKNAFLVCPALVFSVGGSVLSESRHEHLPGSNGNNNAVNVNNNNDKKPSLMQRVGSMLMMIPLMMQVLSLPGAIASIKASLLKSLFIGKLALIIMIYNLIISFRPKSEVVVVNHQPKMPEHYDHYYSPYDGDDSGWFG</sequence>
<feature type="compositionally biased region" description="Low complexity" evidence="1">
    <location>
        <begin position="62"/>
        <end position="73"/>
    </location>
</feature>
<name>A0AAV7IBH5_COTGL</name>
<evidence type="ECO:0000256" key="1">
    <source>
        <dbReference type="SAM" id="MobiDB-lite"/>
    </source>
</evidence>
<feature type="transmembrane region" description="Helical" evidence="2">
    <location>
        <begin position="84"/>
        <end position="105"/>
    </location>
</feature>
<dbReference type="Proteomes" id="UP000826195">
    <property type="component" value="Unassembled WGS sequence"/>
</dbReference>
<keyword evidence="2" id="KW-0472">Membrane</keyword>
<organism evidence="3 4">
    <name type="scientific">Cotesia glomerata</name>
    <name type="common">Lepidopteran parasitic wasp</name>
    <name type="synonym">Apanteles glomeratus</name>
    <dbReference type="NCBI Taxonomy" id="32391"/>
    <lineage>
        <taxon>Eukaryota</taxon>
        <taxon>Metazoa</taxon>
        <taxon>Ecdysozoa</taxon>
        <taxon>Arthropoda</taxon>
        <taxon>Hexapoda</taxon>
        <taxon>Insecta</taxon>
        <taxon>Pterygota</taxon>
        <taxon>Neoptera</taxon>
        <taxon>Endopterygota</taxon>
        <taxon>Hymenoptera</taxon>
        <taxon>Apocrita</taxon>
        <taxon>Ichneumonoidea</taxon>
        <taxon>Braconidae</taxon>
        <taxon>Microgastrinae</taxon>
        <taxon>Cotesia</taxon>
    </lineage>
</organism>
<feature type="region of interest" description="Disordered" evidence="1">
    <location>
        <begin position="54"/>
        <end position="75"/>
    </location>
</feature>
<evidence type="ECO:0000313" key="4">
    <source>
        <dbReference type="Proteomes" id="UP000826195"/>
    </source>
</evidence>
<proteinExistence type="predicted"/>
<feature type="transmembrane region" description="Helical" evidence="2">
    <location>
        <begin position="111"/>
        <end position="130"/>
    </location>
</feature>